<comment type="caution">
    <text evidence="1">The sequence shown here is derived from an EMBL/GenBank/DDBJ whole genome shotgun (WGS) entry which is preliminary data.</text>
</comment>
<reference evidence="1 2" key="1">
    <citation type="submission" date="2018-06" db="EMBL/GenBank/DDBJ databases">
        <title>Comparative genomics reveals the genomic features of Rhizophagus irregularis, R. cerebriforme, R. diaphanum and Gigaspora rosea, and their symbiotic lifestyle signature.</title>
        <authorList>
            <person name="Morin E."/>
            <person name="San Clemente H."/>
            <person name="Chen E.C.H."/>
            <person name="De La Providencia I."/>
            <person name="Hainaut M."/>
            <person name="Kuo A."/>
            <person name="Kohler A."/>
            <person name="Murat C."/>
            <person name="Tang N."/>
            <person name="Roy S."/>
            <person name="Loubradou J."/>
            <person name="Henrissat B."/>
            <person name="Grigoriev I.V."/>
            <person name="Corradi N."/>
            <person name="Roux C."/>
            <person name="Martin F.M."/>
        </authorList>
    </citation>
    <scope>NUCLEOTIDE SEQUENCE [LARGE SCALE GENOMIC DNA]</scope>
    <source>
        <strain evidence="1 2">DAOM 227022</strain>
    </source>
</reference>
<name>A0A397SDX5_9GLOM</name>
<proteinExistence type="predicted"/>
<keyword evidence="2" id="KW-1185">Reference proteome</keyword>
<gene>
    <name evidence="1" type="ORF">C1645_742326</name>
</gene>
<organism evidence="1 2">
    <name type="scientific">Glomus cerebriforme</name>
    <dbReference type="NCBI Taxonomy" id="658196"/>
    <lineage>
        <taxon>Eukaryota</taxon>
        <taxon>Fungi</taxon>
        <taxon>Fungi incertae sedis</taxon>
        <taxon>Mucoromycota</taxon>
        <taxon>Glomeromycotina</taxon>
        <taxon>Glomeromycetes</taxon>
        <taxon>Glomerales</taxon>
        <taxon>Glomeraceae</taxon>
        <taxon>Glomus</taxon>
    </lineage>
</organism>
<sequence>MVLKAKPYISREYFLNIKAYFSLKTHNYLRDLLPAMENVAIGKNWLNPYNEELVNNLDGRCFFIIKKLVPHLSLRKDYVIYYQELQYYVKLGMVVDEITEILSFNQTNWLAPYIAFNTEK</sequence>
<dbReference type="STRING" id="658196.A0A397SDX5"/>
<dbReference type="OrthoDB" id="2404467at2759"/>
<evidence type="ECO:0000313" key="1">
    <source>
        <dbReference type="EMBL" id="RIA84453.1"/>
    </source>
</evidence>
<dbReference type="EMBL" id="QKYT01000492">
    <property type="protein sequence ID" value="RIA84453.1"/>
    <property type="molecule type" value="Genomic_DNA"/>
</dbReference>
<protein>
    <submittedName>
        <fullName evidence="1">Uncharacterized protein</fullName>
    </submittedName>
</protein>
<dbReference type="Proteomes" id="UP000265703">
    <property type="component" value="Unassembled WGS sequence"/>
</dbReference>
<dbReference type="AlphaFoldDB" id="A0A397SDX5"/>
<accession>A0A397SDX5</accession>
<evidence type="ECO:0000313" key="2">
    <source>
        <dbReference type="Proteomes" id="UP000265703"/>
    </source>
</evidence>